<evidence type="ECO:0000256" key="3">
    <source>
        <dbReference type="SAM" id="MobiDB-lite"/>
    </source>
</evidence>
<dbReference type="GO" id="GO:0016787">
    <property type="term" value="F:hydrolase activity"/>
    <property type="evidence" value="ECO:0007669"/>
    <property type="project" value="UniProtKB-KW"/>
</dbReference>
<keyword evidence="2 5" id="KW-0378">Hydrolase</keyword>
<accession>A0A0J1BBJ5</accession>
<evidence type="ECO:0000256" key="1">
    <source>
        <dbReference type="ARBA" id="ARBA00010515"/>
    </source>
</evidence>
<dbReference type="STRING" id="879819.A0A0J1BBJ5"/>
<feature type="domain" description="Alpha/beta hydrolase fold-3" evidence="4">
    <location>
        <begin position="419"/>
        <end position="474"/>
    </location>
</feature>
<feature type="domain" description="Alpha/beta hydrolase fold-3" evidence="4">
    <location>
        <begin position="166"/>
        <end position="288"/>
    </location>
</feature>
<name>A0A0J1BBJ5_9TREE</name>
<dbReference type="Pfam" id="PF07859">
    <property type="entry name" value="Abhydrolase_3"/>
    <property type="match status" value="2"/>
</dbReference>
<dbReference type="InterPro" id="IPR013094">
    <property type="entry name" value="AB_hydrolase_3"/>
</dbReference>
<comment type="similarity">
    <text evidence="1">Belongs to the 'GDXG' lipolytic enzyme family.</text>
</comment>
<dbReference type="InterPro" id="IPR002168">
    <property type="entry name" value="Lipase_GDXG_HIS_AS"/>
</dbReference>
<dbReference type="PANTHER" id="PTHR48081:SF5">
    <property type="entry name" value="ALPHA_BETA HYDROLASE FOLD-3 DOMAIN-CONTAINING PROTEIN"/>
    <property type="match status" value="1"/>
</dbReference>
<feature type="region of interest" description="Disordered" evidence="3">
    <location>
        <begin position="889"/>
        <end position="919"/>
    </location>
</feature>
<feature type="region of interest" description="Disordered" evidence="3">
    <location>
        <begin position="549"/>
        <end position="589"/>
    </location>
</feature>
<feature type="region of interest" description="Disordered" evidence="3">
    <location>
        <begin position="739"/>
        <end position="791"/>
    </location>
</feature>
<feature type="compositionally biased region" description="Low complexity" evidence="3">
    <location>
        <begin position="559"/>
        <end position="568"/>
    </location>
</feature>
<gene>
    <name evidence="5" type="ORF">CC85DRAFT_269136</name>
</gene>
<evidence type="ECO:0000313" key="6">
    <source>
        <dbReference type="Proteomes" id="UP000053611"/>
    </source>
</evidence>
<reference evidence="5 6" key="1">
    <citation type="submission" date="2015-03" db="EMBL/GenBank/DDBJ databases">
        <title>Genomics and transcriptomics of the oil-accumulating basidiomycete yeast T. oleaginosus allow insights into substrate utilization and the diverse evolutionary trajectories of mating systems in fungi.</title>
        <authorList>
            <consortium name="DOE Joint Genome Institute"/>
            <person name="Kourist R."/>
            <person name="Kracht O."/>
            <person name="Bracharz F."/>
            <person name="Lipzen A."/>
            <person name="Nolan M."/>
            <person name="Ohm R."/>
            <person name="Grigoriev I."/>
            <person name="Sun S."/>
            <person name="Heitman J."/>
            <person name="Bruck T."/>
            <person name="Nowrousian M."/>
        </authorList>
    </citation>
    <scope>NUCLEOTIDE SEQUENCE [LARGE SCALE GENOMIC DNA]</scope>
    <source>
        <strain evidence="5 6">IBC0246</strain>
    </source>
</reference>
<dbReference type="AlphaFoldDB" id="A0A0J1BBJ5"/>
<dbReference type="EMBL" id="KQ087181">
    <property type="protein sequence ID" value="KLT45379.1"/>
    <property type="molecule type" value="Genomic_DNA"/>
</dbReference>
<feature type="compositionally biased region" description="Basic and acidic residues" evidence="3">
    <location>
        <begin position="744"/>
        <end position="758"/>
    </location>
</feature>
<evidence type="ECO:0000256" key="2">
    <source>
        <dbReference type="ARBA" id="ARBA00022801"/>
    </source>
</evidence>
<protein>
    <submittedName>
        <fullName evidence="5">Alpha/beta-hydrolase</fullName>
    </submittedName>
</protein>
<dbReference type="PROSITE" id="PS01173">
    <property type="entry name" value="LIPASE_GDXG_HIS"/>
    <property type="match status" value="1"/>
</dbReference>
<dbReference type="Gene3D" id="3.40.50.1820">
    <property type="entry name" value="alpha/beta hydrolase"/>
    <property type="match status" value="2"/>
</dbReference>
<dbReference type="InterPro" id="IPR050300">
    <property type="entry name" value="GDXG_lipolytic_enzyme"/>
</dbReference>
<feature type="compositionally biased region" description="Basic and acidic residues" evidence="3">
    <location>
        <begin position="893"/>
        <end position="919"/>
    </location>
</feature>
<feature type="region of interest" description="Disordered" evidence="3">
    <location>
        <begin position="630"/>
        <end position="662"/>
    </location>
</feature>
<dbReference type="OrthoDB" id="1662883at2759"/>
<dbReference type="InterPro" id="IPR029058">
    <property type="entry name" value="AB_hydrolase_fold"/>
</dbReference>
<feature type="compositionally biased region" description="Polar residues" evidence="3">
    <location>
        <begin position="773"/>
        <end position="790"/>
    </location>
</feature>
<feature type="compositionally biased region" description="Low complexity" evidence="3">
    <location>
        <begin position="634"/>
        <end position="648"/>
    </location>
</feature>
<evidence type="ECO:0000259" key="4">
    <source>
        <dbReference type="Pfam" id="PF07859"/>
    </source>
</evidence>
<dbReference type="SUPFAM" id="SSF53474">
    <property type="entry name" value="alpha/beta-Hydrolases"/>
    <property type="match status" value="1"/>
</dbReference>
<sequence length="919" mass="100955">MKDGLTTHVVLAAGPNLLGTFFKHYLTSGKNREDADGKDTARMQLMYDEVFELVQRVLYISTLHTADSLQKLCQQRTPVPPWVAMHRVCIPQITSKRAAEALVTALGGPEMAFKVAGGTKWWQVRAGNGVECEWLAMKKHYTEKKDRVPDDGDCGFVPEMDRLRCMLFVHGGGYYCGSINTHHYFIWRLAKKIRGRVLAVNYRMAPQYPFPCAIQDVLASYMYLIDPPEGAAHRPVDPKNIIVAGDSAGGGLSLVLLQILRDLNLPLPGGSILMSPWCDLTHSFPSVLSNTKTDVIPPYSFIHKPSSLWPPPPADMTHSMQTSIVSRVRHAVHGEREQNVDGPGSQAPVGETAIRTSDPRDLAKLRPFLEDFAARKGAETSIINPADKFAQLAPRGQLGPTTLASGDNSLRTKLDDKDIMIDTQIQLYATNAQLCHPYVSPVLGYFGGLPPMLVIAGDSEVLRDEVIYLAHKAANPSAYPVREDVRAMMPHWDGIEGRHQPTDVHLQVYDGVGHDIPLFCMTKPGHCAVRAIGAFARWVTPDAPGSLPATAAGTGVPGSGESSSDPSPVAGLSLVGTPREGPPVDGTERLREDHRHSLGYIVSEAPLQEGSTPNSMDYVDARLHELRLEGEGASTSPSSSKRPSRQMSWGGLPKASPGRAGWPGIYDGPNPFTDHMIRERVDRVGACRPLEPESQLSAMTMPAAEIGMIKTAAVMRYLEGQAKWDHKFAGSFKRVARHRARNLKRADKDAPKIAERWRRGSPSNLRPSREATPRTSPESTPEGTPRGSMSSEEDLYDVGFVAVDETWAWGWALEDERPPPSAIVSRRDLPEGRALALLADRIDAPGDSELNLLSVWVILAQLFSTGEKEGVEEARYMRDKARARKGKGKWRLFGRDKGKNEGKETEDMERGTESSTREG</sequence>
<organism evidence="5 6">
    <name type="scientific">Cutaneotrichosporon oleaginosum</name>
    <dbReference type="NCBI Taxonomy" id="879819"/>
    <lineage>
        <taxon>Eukaryota</taxon>
        <taxon>Fungi</taxon>
        <taxon>Dikarya</taxon>
        <taxon>Basidiomycota</taxon>
        <taxon>Agaricomycotina</taxon>
        <taxon>Tremellomycetes</taxon>
        <taxon>Trichosporonales</taxon>
        <taxon>Trichosporonaceae</taxon>
        <taxon>Cutaneotrichosporon</taxon>
    </lineage>
</organism>
<dbReference type="Proteomes" id="UP000053611">
    <property type="component" value="Unassembled WGS sequence"/>
</dbReference>
<evidence type="ECO:0000313" key="5">
    <source>
        <dbReference type="EMBL" id="KLT45379.1"/>
    </source>
</evidence>
<keyword evidence="6" id="KW-1185">Reference proteome</keyword>
<dbReference type="PANTHER" id="PTHR48081">
    <property type="entry name" value="AB HYDROLASE SUPERFAMILY PROTEIN C4A8.06C"/>
    <property type="match status" value="1"/>
</dbReference>
<proteinExistence type="inferred from homology"/>